<feature type="domain" description="GGDEF" evidence="1">
    <location>
        <begin position="162"/>
        <end position="297"/>
    </location>
</feature>
<reference evidence="2" key="1">
    <citation type="submission" date="2019-08" db="EMBL/GenBank/DDBJ databases">
        <authorList>
            <person name="Kucharzyk K."/>
            <person name="Murdoch R.W."/>
            <person name="Higgins S."/>
            <person name="Loffler F."/>
        </authorList>
    </citation>
    <scope>NUCLEOTIDE SEQUENCE</scope>
</reference>
<sequence>MSILSEIKDRLSIFKNLYDVIRVINPVNKKVIYNDENYNVDVTSTCYEFWNKNSTCENCVCIRALGENDTFIKIEYKEKRVFLTIASPVNINDCTYVVELIKDITMKAFVVQSEHKNLEKINDLISRLNYAMITDPLTGIYNRRFIDEQLYVDINENAVNKLPICIIILDIDYFKEVNDTYGHLAGDYVLKEFGKLILESIRKSTDWVSRYGGEEFLIVLNNTNKEGAMVVSNKIKTLLGNTEFMYEGNKINITASFGVCCLKEGGIINAEDFIKCADENLYKAKKTGRDKVVISEINEG</sequence>
<name>A0A645A7S7_9ZZZZ</name>
<accession>A0A645A7S7</accession>
<dbReference type="PROSITE" id="PS50887">
    <property type="entry name" value="GGDEF"/>
    <property type="match status" value="1"/>
</dbReference>
<dbReference type="GO" id="GO:0005886">
    <property type="term" value="C:plasma membrane"/>
    <property type="evidence" value="ECO:0007669"/>
    <property type="project" value="TreeGrafter"/>
</dbReference>
<dbReference type="Pfam" id="PF00990">
    <property type="entry name" value="GGDEF"/>
    <property type="match status" value="1"/>
</dbReference>
<dbReference type="Gene3D" id="3.30.70.270">
    <property type="match status" value="1"/>
</dbReference>
<dbReference type="FunFam" id="3.30.70.270:FF:000001">
    <property type="entry name" value="Diguanylate cyclase domain protein"/>
    <property type="match status" value="1"/>
</dbReference>
<dbReference type="InterPro" id="IPR043128">
    <property type="entry name" value="Rev_trsase/Diguanyl_cyclase"/>
</dbReference>
<dbReference type="SUPFAM" id="SSF55073">
    <property type="entry name" value="Nucleotide cyclase"/>
    <property type="match status" value="1"/>
</dbReference>
<dbReference type="GO" id="GO:0043709">
    <property type="term" value="P:cell adhesion involved in single-species biofilm formation"/>
    <property type="evidence" value="ECO:0007669"/>
    <property type="project" value="TreeGrafter"/>
</dbReference>
<dbReference type="AlphaFoldDB" id="A0A645A7S7"/>
<dbReference type="GO" id="GO:1902201">
    <property type="term" value="P:negative regulation of bacterial-type flagellum-dependent cell motility"/>
    <property type="evidence" value="ECO:0007669"/>
    <property type="project" value="TreeGrafter"/>
</dbReference>
<dbReference type="SMART" id="SM00267">
    <property type="entry name" value="GGDEF"/>
    <property type="match status" value="1"/>
</dbReference>
<dbReference type="InterPro" id="IPR029787">
    <property type="entry name" value="Nucleotide_cyclase"/>
</dbReference>
<evidence type="ECO:0000259" key="1">
    <source>
        <dbReference type="PROSITE" id="PS50887"/>
    </source>
</evidence>
<protein>
    <recommendedName>
        <fullName evidence="1">GGDEF domain-containing protein</fullName>
    </recommendedName>
</protein>
<organism evidence="2">
    <name type="scientific">bioreactor metagenome</name>
    <dbReference type="NCBI Taxonomy" id="1076179"/>
    <lineage>
        <taxon>unclassified sequences</taxon>
        <taxon>metagenomes</taxon>
        <taxon>ecological metagenomes</taxon>
    </lineage>
</organism>
<dbReference type="InterPro" id="IPR000160">
    <property type="entry name" value="GGDEF_dom"/>
</dbReference>
<evidence type="ECO:0000313" key="2">
    <source>
        <dbReference type="EMBL" id="MPM48341.1"/>
    </source>
</evidence>
<dbReference type="PANTHER" id="PTHR45138:SF9">
    <property type="entry name" value="DIGUANYLATE CYCLASE DGCM-RELATED"/>
    <property type="match status" value="1"/>
</dbReference>
<dbReference type="EMBL" id="VSSQ01012056">
    <property type="protein sequence ID" value="MPM48341.1"/>
    <property type="molecule type" value="Genomic_DNA"/>
</dbReference>
<dbReference type="PANTHER" id="PTHR45138">
    <property type="entry name" value="REGULATORY COMPONENTS OF SENSORY TRANSDUCTION SYSTEM"/>
    <property type="match status" value="1"/>
</dbReference>
<proteinExistence type="predicted"/>
<dbReference type="InterPro" id="IPR050469">
    <property type="entry name" value="Diguanylate_Cyclase"/>
</dbReference>
<comment type="caution">
    <text evidence="2">The sequence shown here is derived from an EMBL/GenBank/DDBJ whole genome shotgun (WGS) entry which is preliminary data.</text>
</comment>
<dbReference type="CDD" id="cd01949">
    <property type="entry name" value="GGDEF"/>
    <property type="match status" value="1"/>
</dbReference>
<dbReference type="GO" id="GO:0052621">
    <property type="term" value="F:diguanylate cyclase activity"/>
    <property type="evidence" value="ECO:0007669"/>
    <property type="project" value="TreeGrafter"/>
</dbReference>
<dbReference type="NCBIfam" id="TIGR00254">
    <property type="entry name" value="GGDEF"/>
    <property type="match status" value="1"/>
</dbReference>
<gene>
    <name evidence="2" type="ORF">SDC9_95065</name>
</gene>